<dbReference type="OrthoDB" id="5862080at2759"/>
<evidence type="ECO:0000313" key="2">
    <source>
        <dbReference type="EMBL" id="RNA28799.1"/>
    </source>
</evidence>
<proteinExistence type="predicted"/>
<keyword evidence="3" id="KW-1185">Reference proteome</keyword>
<dbReference type="PANTHER" id="PTHR47163:SF2">
    <property type="entry name" value="SI:DKEY-17M8.2"/>
    <property type="match status" value="1"/>
</dbReference>
<dbReference type="InterPro" id="IPR053164">
    <property type="entry name" value="IS1016-like_transposase"/>
</dbReference>
<dbReference type="Proteomes" id="UP000276133">
    <property type="component" value="Unassembled WGS sequence"/>
</dbReference>
<evidence type="ECO:0000259" key="1">
    <source>
        <dbReference type="Pfam" id="PF12762"/>
    </source>
</evidence>
<evidence type="ECO:0000313" key="3">
    <source>
        <dbReference type="Proteomes" id="UP000276133"/>
    </source>
</evidence>
<name>A0A3M7RZD2_BRAPC</name>
<gene>
    <name evidence="2" type="ORF">BpHYR1_024914</name>
</gene>
<reference evidence="2 3" key="1">
    <citation type="journal article" date="2018" name="Sci. Rep.">
        <title>Genomic signatures of local adaptation to the degree of environmental predictability in rotifers.</title>
        <authorList>
            <person name="Franch-Gras L."/>
            <person name="Hahn C."/>
            <person name="Garcia-Roger E.M."/>
            <person name="Carmona M.J."/>
            <person name="Serra M."/>
            <person name="Gomez A."/>
        </authorList>
    </citation>
    <scope>NUCLEOTIDE SEQUENCE [LARGE SCALE GENOMIC DNA]</scope>
    <source>
        <strain evidence="2">HYR1</strain>
    </source>
</reference>
<dbReference type="AlphaFoldDB" id="A0A3M7RZD2"/>
<dbReference type="EMBL" id="REGN01002339">
    <property type="protein sequence ID" value="RNA28799.1"/>
    <property type="molecule type" value="Genomic_DNA"/>
</dbReference>
<protein>
    <submittedName>
        <fullName evidence="2">ISXO2-like domain-containing</fullName>
    </submittedName>
</protein>
<dbReference type="InterPro" id="IPR024445">
    <property type="entry name" value="Tnp_ISXO2-like"/>
</dbReference>
<dbReference type="Pfam" id="PF12762">
    <property type="entry name" value="DDE_Tnp_IS1595"/>
    <property type="match status" value="1"/>
</dbReference>
<comment type="caution">
    <text evidence="2">The sequence shown here is derived from an EMBL/GenBank/DDBJ whole genome shotgun (WGS) entry which is preliminary data.</text>
</comment>
<accession>A0A3M7RZD2</accession>
<sequence>MSDCWSSYEKISKLKDYTHLTVYHTYNFLDPNTGACTNRIESLWNSSKHRFKDMRGSKRSEIQSYLDEFTWRFNNNLNNDRISCYNLILDIIAKYFRPGYNLSDFENLYTTRNDIKHDVEDFVQLVEPDENDINCDDVDEENIESIFGSLKGSEYGSEFGDDNNEEESNDAEVEELNRLKNYESDEESYPHSETITIKEKNMSKIASEAPIASQATQSAVKKGLCKHKNPIACPECGKLMKNERDVTSEYVTSQKKYLVTKSTWSHNRQDPYFVALAYRFRLLCLGILECLILDTDIKINNNKKGTRIIQLKDEP</sequence>
<feature type="domain" description="ISXO2-like transposase" evidence="1">
    <location>
        <begin position="1"/>
        <end position="74"/>
    </location>
</feature>
<dbReference type="PANTHER" id="PTHR47163">
    <property type="entry name" value="DDE_TNP_IS1595 DOMAIN-CONTAINING PROTEIN"/>
    <property type="match status" value="1"/>
</dbReference>
<organism evidence="2 3">
    <name type="scientific">Brachionus plicatilis</name>
    <name type="common">Marine rotifer</name>
    <name type="synonym">Brachionus muelleri</name>
    <dbReference type="NCBI Taxonomy" id="10195"/>
    <lineage>
        <taxon>Eukaryota</taxon>
        <taxon>Metazoa</taxon>
        <taxon>Spiralia</taxon>
        <taxon>Gnathifera</taxon>
        <taxon>Rotifera</taxon>
        <taxon>Eurotatoria</taxon>
        <taxon>Monogononta</taxon>
        <taxon>Pseudotrocha</taxon>
        <taxon>Ploima</taxon>
        <taxon>Brachionidae</taxon>
        <taxon>Brachionus</taxon>
    </lineage>
</organism>